<dbReference type="OrthoDB" id="21513at2759"/>
<evidence type="ECO:0000313" key="3">
    <source>
        <dbReference type="Proteomes" id="UP000631114"/>
    </source>
</evidence>
<protein>
    <recommendedName>
        <fullName evidence="4">Elongin-A</fullName>
    </recommendedName>
</protein>
<dbReference type="AlphaFoldDB" id="A0A835IZ02"/>
<feature type="compositionally biased region" description="Polar residues" evidence="1">
    <location>
        <begin position="220"/>
        <end position="232"/>
    </location>
</feature>
<feature type="region of interest" description="Disordered" evidence="1">
    <location>
        <begin position="132"/>
        <end position="169"/>
    </location>
</feature>
<dbReference type="PANTHER" id="PTHR47543">
    <property type="entry name" value="OS08G0169600 PROTEIN"/>
    <property type="match status" value="1"/>
</dbReference>
<dbReference type="Proteomes" id="UP000631114">
    <property type="component" value="Unassembled WGS sequence"/>
</dbReference>
<dbReference type="GO" id="GO:0006368">
    <property type="term" value="P:transcription elongation by RNA polymerase II"/>
    <property type="evidence" value="ECO:0007669"/>
    <property type="project" value="InterPro"/>
</dbReference>
<proteinExistence type="predicted"/>
<evidence type="ECO:0000256" key="1">
    <source>
        <dbReference type="SAM" id="MobiDB-lite"/>
    </source>
</evidence>
<keyword evidence="3" id="KW-1185">Reference proteome</keyword>
<feature type="compositionally biased region" description="Polar residues" evidence="1">
    <location>
        <begin position="140"/>
        <end position="169"/>
    </location>
</feature>
<accession>A0A835IZ02</accession>
<evidence type="ECO:0008006" key="4">
    <source>
        <dbReference type="Google" id="ProtNLM"/>
    </source>
</evidence>
<comment type="caution">
    <text evidence="2">The sequence shown here is derived from an EMBL/GenBank/DDBJ whole genome shotgun (WGS) entry which is preliminary data.</text>
</comment>
<dbReference type="Gene3D" id="6.10.250.3180">
    <property type="match status" value="1"/>
</dbReference>
<dbReference type="InterPro" id="IPR010684">
    <property type="entry name" value="RNA_pol_II_trans_fac_SIII_A"/>
</dbReference>
<sequence>MGSTKDPMYKKKPPSLVQLCVQTAIDNVRYLGNIGDTDIDLLEDILSHCTLDQLKCIEDSTQGRDLSPVTDKLWKKFYKKEFGVDCLNTLVEKMNKRKVSFKWRELFEAKTKAVEEASMEIRERFRQRYEEEQARKQSRQTRICTKLPPSSSKRNFWGSSGPGTNFSNAKGSLMKKARMEYLNSHEAKVHATIRKNAVQRSQSQSIRRPTKPAGLLGKHTASSSKFTSFRRS</sequence>
<dbReference type="GO" id="GO:0070449">
    <property type="term" value="C:elongin complex"/>
    <property type="evidence" value="ECO:0007669"/>
    <property type="project" value="InterPro"/>
</dbReference>
<feature type="region of interest" description="Disordered" evidence="1">
    <location>
        <begin position="195"/>
        <end position="232"/>
    </location>
</feature>
<dbReference type="Pfam" id="PF06881">
    <property type="entry name" value="Elongin_A"/>
    <property type="match status" value="1"/>
</dbReference>
<dbReference type="EMBL" id="JADFTS010000001">
    <property type="protein sequence ID" value="KAF9625964.1"/>
    <property type="molecule type" value="Genomic_DNA"/>
</dbReference>
<name>A0A835IZ02_9MAGN</name>
<dbReference type="PANTHER" id="PTHR47543:SF2">
    <property type="entry name" value="RNA POLYMERASE II TRANSCRIPTION FACTOR SIII SUBUNIT A"/>
    <property type="match status" value="1"/>
</dbReference>
<organism evidence="2 3">
    <name type="scientific">Coptis chinensis</name>
    <dbReference type="NCBI Taxonomy" id="261450"/>
    <lineage>
        <taxon>Eukaryota</taxon>
        <taxon>Viridiplantae</taxon>
        <taxon>Streptophyta</taxon>
        <taxon>Embryophyta</taxon>
        <taxon>Tracheophyta</taxon>
        <taxon>Spermatophyta</taxon>
        <taxon>Magnoliopsida</taxon>
        <taxon>Ranunculales</taxon>
        <taxon>Ranunculaceae</taxon>
        <taxon>Coptidoideae</taxon>
        <taxon>Coptis</taxon>
    </lineage>
</organism>
<evidence type="ECO:0000313" key="2">
    <source>
        <dbReference type="EMBL" id="KAF9625964.1"/>
    </source>
</evidence>
<reference evidence="2 3" key="1">
    <citation type="submission" date="2020-10" db="EMBL/GenBank/DDBJ databases">
        <title>The Coptis chinensis genome and diversification of protoberbering-type alkaloids.</title>
        <authorList>
            <person name="Wang B."/>
            <person name="Shu S."/>
            <person name="Song C."/>
            <person name="Liu Y."/>
        </authorList>
    </citation>
    <scope>NUCLEOTIDE SEQUENCE [LARGE SCALE GENOMIC DNA]</scope>
    <source>
        <strain evidence="2">HL-2020</strain>
        <tissue evidence="2">Leaf</tissue>
    </source>
</reference>
<gene>
    <name evidence="2" type="ORF">IFM89_028350</name>
</gene>
<feature type="compositionally biased region" description="Polar residues" evidence="1">
    <location>
        <begin position="198"/>
        <end position="207"/>
    </location>
</feature>